<dbReference type="Pfam" id="PF13519">
    <property type="entry name" value="VWA_2"/>
    <property type="match status" value="1"/>
</dbReference>
<keyword evidence="1" id="KW-0472">Membrane</keyword>
<gene>
    <name evidence="3" type="ORF">ACFOW9_09175</name>
</gene>
<reference evidence="4" key="1">
    <citation type="journal article" date="2019" name="Int. J. Syst. Evol. Microbiol.">
        <title>The Global Catalogue of Microorganisms (GCM) 10K type strain sequencing project: providing services to taxonomists for standard genome sequencing and annotation.</title>
        <authorList>
            <consortium name="The Broad Institute Genomics Platform"/>
            <consortium name="The Broad Institute Genome Sequencing Center for Infectious Disease"/>
            <person name="Wu L."/>
            <person name="Ma J."/>
        </authorList>
    </citation>
    <scope>NUCLEOTIDE SEQUENCE [LARGE SCALE GENOMIC DNA]</scope>
    <source>
        <strain evidence="4">CGMCC 1.10698</strain>
    </source>
</reference>
<dbReference type="InterPro" id="IPR002035">
    <property type="entry name" value="VWF_A"/>
</dbReference>
<dbReference type="InterPro" id="IPR036465">
    <property type="entry name" value="vWFA_dom_sf"/>
</dbReference>
<keyword evidence="1" id="KW-0812">Transmembrane</keyword>
<dbReference type="PROSITE" id="PS50234">
    <property type="entry name" value="VWFA"/>
    <property type="match status" value="1"/>
</dbReference>
<keyword evidence="1" id="KW-1133">Transmembrane helix</keyword>
<dbReference type="Gene3D" id="3.40.50.410">
    <property type="entry name" value="von Willebrand factor, type A domain"/>
    <property type="match status" value="1"/>
</dbReference>
<protein>
    <submittedName>
        <fullName evidence="3">VWA domain-containing protein</fullName>
    </submittedName>
</protein>
<evidence type="ECO:0000313" key="3">
    <source>
        <dbReference type="EMBL" id="MFC4265769.1"/>
    </source>
</evidence>
<proteinExistence type="predicted"/>
<feature type="domain" description="VWFA" evidence="2">
    <location>
        <begin position="67"/>
        <end position="257"/>
    </location>
</feature>
<comment type="caution">
    <text evidence="3">The sequence shown here is derived from an EMBL/GenBank/DDBJ whole genome shotgun (WGS) entry which is preliminary data.</text>
</comment>
<dbReference type="RefSeq" id="WP_230067440.1">
    <property type="nucleotide sequence ID" value="NZ_BAABLL010000004.1"/>
</dbReference>
<dbReference type="SMART" id="SM00327">
    <property type="entry name" value="VWA"/>
    <property type="match status" value="1"/>
</dbReference>
<dbReference type="Proteomes" id="UP001595773">
    <property type="component" value="Unassembled WGS sequence"/>
</dbReference>
<evidence type="ECO:0000313" key="4">
    <source>
        <dbReference type="Proteomes" id="UP001595773"/>
    </source>
</evidence>
<accession>A0ABV8R353</accession>
<keyword evidence="4" id="KW-1185">Reference proteome</keyword>
<sequence>MTLLPILPSWLFWPLTVILLAGAIILLVRARSASRWRYAALVLLVVMAGARPGLPGGSAAVANSDLNVFFVVDTSASSGAGDYDGTKLRLAGMQDDINKMATELAGARFSLISFDSKAKVVLPLTTDATALRTLTEVMRPQASYSSQGSSISVAKDVLAERLEAAAKTHPERPRLVFYLGDGEQTAAQAPAPFTAGVQLIDGGAVLGYGTSGGAKMHDFSLGTDDPTGYIIDRSTPERSPAVSVIDEKSLRGIAGQLGVPYTHRVKPGDIAATLVDAAPKVSSSTSSEQAGKGRIEFFWIMAVGAFGLALWQLRDSGRALTQLRTVQKGER</sequence>
<dbReference type="SUPFAM" id="SSF53300">
    <property type="entry name" value="vWA-like"/>
    <property type="match status" value="1"/>
</dbReference>
<feature type="transmembrane region" description="Helical" evidence="1">
    <location>
        <begin position="6"/>
        <end position="28"/>
    </location>
</feature>
<evidence type="ECO:0000256" key="1">
    <source>
        <dbReference type="SAM" id="Phobius"/>
    </source>
</evidence>
<name>A0ABV8R353_9MICC</name>
<organism evidence="3 4">
    <name type="scientific">Arthrobacter cryoconiti</name>
    <dbReference type="NCBI Taxonomy" id="748907"/>
    <lineage>
        <taxon>Bacteria</taxon>
        <taxon>Bacillati</taxon>
        <taxon>Actinomycetota</taxon>
        <taxon>Actinomycetes</taxon>
        <taxon>Micrococcales</taxon>
        <taxon>Micrococcaceae</taxon>
        <taxon>Arthrobacter</taxon>
    </lineage>
</organism>
<evidence type="ECO:0000259" key="2">
    <source>
        <dbReference type="PROSITE" id="PS50234"/>
    </source>
</evidence>
<dbReference type="EMBL" id="JBHSCQ010000010">
    <property type="protein sequence ID" value="MFC4265769.1"/>
    <property type="molecule type" value="Genomic_DNA"/>
</dbReference>